<keyword evidence="3" id="KW-1185">Reference proteome</keyword>
<feature type="signal peptide" evidence="1">
    <location>
        <begin position="1"/>
        <end position="20"/>
    </location>
</feature>
<name>A0A9P0QNP9_9ASCO</name>
<protein>
    <submittedName>
        <fullName evidence="2">Uncharacterized protein</fullName>
    </submittedName>
</protein>
<comment type="caution">
    <text evidence="2">The sequence shown here is derived from an EMBL/GenBank/DDBJ whole genome shotgun (WGS) entry which is preliminary data.</text>
</comment>
<reference evidence="2" key="1">
    <citation type="submission" date="2022-03" db="EMBL/GenBank/DDBJ databases">
        <authorList>
            <person name="Legras J.-L."/>
            <person name="Devillers H."/>
            <person name="Grondin C."/>
        </authorList>
    </citation>
    <scope>NUCLEOTIDE SEQUENCE</scope>
    <source>
        <strain evidence="2">CLIB 1423</strain>
    </source>
</reference>
<evidence type="ECO:0000313" key="3">
    <source>
        <dbReference type="Proteomes" id="UP000837801"/>
    </source>
</evidence>
<accession>A0A9P0QNP9</accession>
<organism evidence="2 3">
    <name type="scientific">[Candida] railenensis</name>
    <dbReference type="NCBI Taxonomy" id="45579"/>
    <lineage>
        <taxon>Eukaryota</taxon>
        <taxon>Fungi</taxon>
        <taxon>Dikarya</taxon>
        <taxon>Ascomycota</taxon>
        <taxon>Saccharomycotina</taxon>
        <taxon>Pichiomycetes</taxon>
        <taxon>Debaryomycetaceae</taxon>
        <taxon>Kurtzmaniella</taxon>
    </lineage>
</organism>
<sequence length="274" mass="31205">MQLQLTNLASLLAALTFVAANAVGVSESFSDLRCVLKYEYRPKFWFSHLKYINYYGRGHIDDWDSIVITYIDEEHRDFLRKEMEGALEGFNEMRFLLSKDVKVGDTLGKSFGKPHNYFPNVKQDSVYYDPGILGVIKTLAKTMVAALELVKKLVYSAPTAIRSLVLFKVAISRNAGLIYEGGIYTISLRGKIWRVAALPAEFDKSYDSTAALNLTDRIGFCIDDKFKQNPGDSLSGWECLTDQDNNWMPAIYFMRGDSTQEVWGFRKVRGFFSR</sequence>
<evidence type="ECO:0000313" key="2">
    <source>
        <dbReference type="EMBL" id="CAH2351932.1"/>
    </source>
</evidence>
<proteinExistence type="predicted"/>
<evidence type="ECO:0000256" key="1">
    <source>
        <dbReference type="SAM" id="SignalP"/>
    </source>
</evidence>
<keyword evidence="1" id="KW-0732">Signal</keyword>
<dbReference type="AlphaFoldDB" id="A0A9P0QNP9"/>
<gene>
    <name evidence="2" type="ORF">CLIB1423_05S01640</name>
</gene>
<dbReference type="Proteomes" id="UP000837801">
    <property type="component" value="Unassembled WGS sequence"/>
</dbReference>
<dbReference type="EMBL" id="CAKXYY010000005">
    <property type="protein sequence ID" value="CAH2351932.1"/>
    <property type="molecule type" value="Genomic_DNA"/>
</dbReference>
<feature type="chain" id="PRO_5040465695" evidence="1">
    <location>
        <begin position="21"/>
        <end position="274"/>
    </location>
</feature>